<dbReference type="RefSeq" id="WP_008526229.1">
    <property type="nucleotide sequence ID" value="NC_021921.1"/>
</dbReference>
<name>F7PK46_9EURY</name>
<dbReference type="HOGENOM" id="CLU_1072027_0_0_2"/>
<accession>F7PK46</accession>
<dbReference type="GO" id="GO:0003899">
    <property type="term" value="F:DNA-directed RNA polymerase activity"/>
    <property type="evidence" value="ECO:0007669"/>
    <property type="project" value="UniProtKB-EC"/>
</dbReference>
<reference evidence="3 4" key="1">
    <citation type="journal article" date="2011" name="J. Bacteriol.">
        <title>Genome sequence of Halorhabdus tiamatea, the first archaeon isolated from a deep-sea anoxic brine lake.</title>
        <authorList>
            <person name="Antunes A."/>
            <person name="Alam I."/>
            <person name="Bajic V.B."/>
            <person name="Stingl U."/>
        </authorList>
    </citation>
    <scope>NUCLEOTIDE SEQUENCE [LARGE SCALE GENOMIC DNA]</scope>
    <source>
        <strain evidence="3 4">SARL4B</strain>
    </source>
</reference>
<dbReference type="Proteomes" id="UP000003861">
    <property type="component" value="Unassembled WGS sequence"/>
</dbReference>
<dbReference type="KEGG" id="hti:HTIA_1338"/>
<dbReference type="EMBL" id="AFNT02000002">
    <property type="protein sequence ID" value="ERJ07579.1"/>
    <property type="molecule type" value="Genomic_DNA"/>
</dbReference>
<evidence type="ECO:0000313" key="3">
    <source>
        <dbReference type="EMBL" id="ERJ07579.1"/>
    </source>
</evidence>
<dbReference type="eggNOG" id="arCOG08199">
    <property type="taxonomic scope" value="Archaea"/>
</dbReference>
<keyword evidence="2" id="KW-0808">Transferase</keyword>
<feature type="compositionally biased region" description="Basic and acidic residues" evidence="1">
    <location>
        <begin position="8"/>
        <end position="30"/>
    </location>
</feature>
<evidence type="ECO:0000313" key="2">
    <source>
        <dbReference type="EMBL" id="CCQ33471.1"/>
    </source>
</evidence>
<reference evidence="3 4" key="2">
    <citation type="journal article" date="2013" name="PLoS ONE">
        <title>INDIGO - INtegrated Data Warehouse of MIcrobial GenOmes with Examples from the Red Sea Extremophiles.</title>
        <authorList>
            <person name="Alam I."/>
            <person name="Antunes A."/>
            <person name="Kamau A.A."/>
            <person name="Ba Alawi W."/>
            <person name="Kalkatawi M."/>
            <person name="Stingl U."/>
            <person name="Bajic V.B."/>
        </authorList>
    </citation>
    <scope>NUCLEOTIDE SEQUENCE [LARGE SCALE GENOMIC DNA]</scope>
    <source>
        <strain evidence="3 4">SARL4B</strain>
    </source>
</reference>
<dbReference type="Proteomes" id="UP000015381">
    <property type="component" value="Chromosome I"/>
</dbReference>
<keyword evidence="2" id="KW-0548">Nucleotidyltransferase</keyword>
<dbReference type="AlphaFoldDB" id="F7PK46"/>
<sequence length="241" mass="27293">MDDAGEQGDDRIREPAGRERREWREDREVSTKPGDGTLSRAEATRDATTRQWDVITPGATRIGRAENPEDDPGERIRRLHDEQHPAMQGHAERMHRLDKARITQALCNALDLTPWERDRVLGIVTGIDLTAFGSQRAIPKVALVVIRHVVDAERRRFLGLDDEERLAALSPDEMASLYDLFSSITDESHFQRLLEVYDLDTTAVNRLERVLDAQLDEQDLHGAVLGRSPYRDPNLTSVLGD</sequence>
<reference evidence="2 5" key="3">
    <citation type="journal article" date="2014" name="Environ. Microbiol.">
        <title>Halorhabdus tiamatea: proteogenomics and glycosidase activity measurements identify the first cultivated euryarchaeon from a deep-sea anoxic brine lake as potential polysaccharide degrader.</title>
        <authorList>
            <person name="Werner J."/>
            <person name="Ferrer M."/>
            <person name="Michel G."/>
            <person name="Mann A.J."/>
            <person name="Huang S."/>
            <person name="Juarez S."/>
            <person name="Ciordia S."/>
            <person name="Albar J.P."/>
            <person name="Alcaide M."/>
            <person name="La Cono V."/>
            <person name="Yakimov M.M."/>
            <person name="Antunes A."/>
            <person name="Taborda M."/>
            <person name="Da Costa M.S."/>
            <person name="Amann R.I."/>
            <person name="Gloeckner F.O."/>
            <person name="Golyshina O.V."/>
            <person name="Golyshin P.N."/>
            <person name="Teeling H."/>
        </authorList>
    </citation>
    <scope>NUCLEOTIDE SEQUENCE [LARGE SCALE GENOMIC DNA]</scope>
    <source>
        <strain evidence="5">SARL4B</strain>
        <strain evidence="2">Type strain: SARL4B</strain>
    </source>
</reference>
<evidence type="ECO:0000313" key="4">
    <source>
        <dbReference type="Proteomes" id="UP000003861"/>
    </source>
</evidence>
<keyword evidence="5" id="KW-1185">Reference proteome</keyword>
<keyword evidence="2" id="KW-0240">DNA-directed RNA polymerase</keyword>
<feature type="compositionally biased region" description="Basic and acidic residues" evidence="1">
    <location>
        <begin position="63"/>
        <end position="75"/>
    </location>
</feature>
<dbReference type="EC" id="2.7.7.6" evidence="2"/>
<feature type="region of interest" description="Disordered" evidence="1">
    <location>
        <begin position="1"/>
        <end position="75"/>
    </location>
</feature>
<dbReference type="GO" id="GO:0000428">
    <property type="term" value="C:DNA-directed RNA polymerase complex"/>
    <property type="evidence" value="ECO:0007669"/>
    <property type="project" value="UniProtKB-KW"/>
</dbReference>
<proteinExistence type="predicted"/>
<protein>
    <submittedName>
        <fullName evidence="3">DNA-directed RNA polymerase epsilon subunit protein</fullName>
    </submittedName>
    <submittedName>
        <fullName evidence="2">DNA-directed RNA polymerase subunit epsilon</fullName>
        <ecNumber evidence="2">2.7.7.6</ecNumber>
    </submittedName>
</protein>
<dbReference type="PATRIC" id="fig|1033806.12.peg.1330"/>
<gene>
    <name evidence="3" type="ORF">HLRTI_000327</name>
    <name evidence="2" type="ORF">HTIA_1338</name>
</gene>
<dbReference type="STRING" id="1033806.HTIA_1338"/>
<evidence type="ECO:0000313" key="5">
    <source>
        <dbReference type="Proteomes" id="UP000015381"/>
    </source>
</evidence>
<dbReference type="EMBL" id="HF571520">
    <property type="protein sequence ID" value="CCQ33471.1"/>
    <property type="molecule type" value="Genomic_DNA"/>
</dbReference>
<dbReference type="GeneID" id="23800106"/>
<organism evidence="2 5">
    <name type="scientific">Halorhabdus tiamatea SARL4B</name>
    <dbReference type="NCBI Taxonomy" id="1033806"/>
    <lineage>
        <taxon>Archaea</taxon>
        <taxon>Methanobacteriati</taxon>
        <taxon>Methanobacteriota</taxon>
        <taxon>Stenosarchaea group</taxon>
        <taxon>Halobacteria</taxon>
        <taxon>Halobacteriales</taxon>
        <taxon>Haloarculaceae</taxon>
        <taxon>Halorhabdus</taxon>
    </lineage>
</organism>
<keyword evidence="2" id="KW-0804">Transcription</keyword>
<dbReference type="OrthoDB" id="225544at2157"/>
<evidence type="ECO:0000256" key="1">
    <source>
        <dbReference type="SAM" id="MobiDB-lite"/>
    </source>
</evidence>